<dbReference type="STRING" id="264201.pc0064"/>
<protein>
    <submittedName>
        <fullName evidence="2">Uncharacterized protein</fullName>
    </submittedName>
</protein>
<dbReference type="HOGENOM" id="CLU_536206_0_0_0"/>
<dbReference type="OrthoDB" id="9804622at2"/>
<keyword evidence="3" id="KW-1185">Reference proteome</keyword>
<keyword evidence="1" id="KW-0812">Transmembrane</keyword>
<evidence type="ECO:0000313" key="2">
    <source>
        <dbReference type="EMBL" id="CAF22788.1"/>
    </source>
</evidence>
<organism evidence="2 3">
    <name type="scientific">Protochlamydia amoebophila (strain UWE25)</name>
    <dbReference type="NCBI Taxonomy" id="264201"/>
    <lineage>
        <taxon>Bacteria</taxon>
        <taxon>Pseudomonadati</taxon>
        <taxon>Chlamydiota</taxon>
        <taxon>Chlamydiia</taxon>
        <taxon>Parachlamydiales</taxon>
        <taxon>Parachlamydiaceae</taxon>
        <taxon>Candidatus Protochlamydia</taxon>
    </lineage>
</organism>
<dbReference type="Proteomes" id="UP000000529">
    <property type="component" value="Chromosome"/>
</dbReference>
<evidence type="ECO:0000313" key="3">
    <source>
        <dbReference type="Proteomes" id="UP000000529"/>
    </source>
</evidence>
<dbReference type="AlphaFoldDB" id="Q6MF61"/>
<feature type="transmembrane region" description="Helical" evidence="1">
    <location>
        <begin position="501"/>
        <end position="521"/>
    </location>
</feature>
<name>Q6MF61_PARUW</name>
<gene>
    <name evidence="2" type="ORF">PC_RS00315</name>
</gene>
<keyword evidence="1" id="KW-0472">Membrane</keyword>
<dbReference type="RefSeq" id="WP_011174614.1">
    <property type="nucleotide sequence ID" value="NC_005861.2"/>
</dbReference>
<feature type="transmembrane region" description="Helical" evidence="1">
    <location>
        <begin position="276"/>
        <end position="294"/>
    </location>
</feature>
<sequence>MNFTSAVFQDRLPVQWSTLSSNMKILVKELAETAKETVSLPSLKTKKAFFKAIQEKQRNLRNSYHNSFWGHAIKHLECFEDWEFTYLNNPSIYVEFLNSQRITHQAARTQLKIYETAHNIAQIILQHSSSFQWKKTCALQLMVCDMWNTFVASSSFCTASHCLPPIAKWAEDEIGHWALFKHSIKKERAISINGLEDSIPIVSFPLSYSSKGILSWLVLARETAHTILETNPKAKKILSNAIKKDIYQALEYYPEDIKKNWANYWGNRFSEIGADVMAILYMGPAAAIGLIAFLRCHRPDQTLSNNIDLNDSHLAGTLRGLLVAHAVSYLNISVFAKTCWVDYLLHEVKKNFDKTNWEFANICARQAAKTIMHTPIIGNLSLKDIKCWSNEDENLVAYYLDGTSLSKEFIHYKAPHIIASANLHLLLKVQLHVSNDGRIGHIFNQMIDHLYKKGQAQTKNRNCLSCSITQRDIFPYCPAPAQETSHSNPIAKVKKIQAKNAIDPLIVVAIVVIFFGVIILTENSKKE</sequence>
<dbReference type="KEGG" id="pcu:PC_RS00315"/>
<accession>Q6MF61</accession>
<reference evidence="2 3" key="1">
    <citation type="journal article" date="2004" name="Science">
        <title>Illuminating the evolutionary history of chlamydiae.</title>
        <authorList>
            <person name="Horn M."/>
            <person name="Collingro A."/>
            <person name="Schmitz-Esser S."/>
            <person name="Beier C.L."/>
            <person name="Purkhold U."/>
            <person name="Fartmann B."/>
            <person name="Brandt P."/>
            <person name="Nyakatura G.J."/>
            <person name="Droege M."/>
            <person name="Frishman D."/>
            <person name="Rattei T."/>
            <person name="Mewes H."/>
            <person name="Wagner M."/>
        </authorList>
    </citation>
    <scope>NUCLEOTIDE SEQUENCE [LARGE SCALE GENOMIC DNA]</scope>
    <source>
        <strain evidence="2 3">UWE25</strain>
    </source>
</reference>
<evidence type="ECO:0000256" key="1">
    <source>
        <dbReference type="SAM" id="Phobius"/>
    </source>
</evidence>
<dbReference type="EMBL" id="BX908798">
    <property type="protein sequence ID" value="CAF22788.1"/>
    <property type="molecule type" value="Genomic_DNA"/>
</dbReference>
<keyword evidence="1" id="KW-1133">Transmembrane helix</keyword>
<proteinExistence type="predicted"/>